<evidence type="ECO:0000256" key="1">
    <source>
        <dbReference type="SAM" id="Phobius"/>
    </source>
</evidence>
<dbReference type="InterPro" id="IPR002656">
    <property type="entry name" value="Acyl_transf_3_dom"/>
</dbReference>
<name>A0A0B1S804_OESDE</name>
<keyword evidence="1" id="KW-1133">Transmembrane helix</keyword>
<feature type="transmembrane region" description="Helical" evidence="1">
    <location>
        <begin position="278"/>
        <end position="300"/>
    </location>
</feature>
<keyword evidence="1" id="KW-0812">Transmembrane</keyword>
<evidence type="ECO:0000313" key="3">
    <source>
        <dbReference type="EMBL" id="KHJ80026.1"/>
    </source>
</evidence>
<dbReference type="Pfam" id="PF01757">
    <property type="entry name" value="Acyl_transf_3"/>
    <property type="match status" value="1"/>
</dbReference>
<dbReference type="Pfam" id="PF20146">
    <property type="entry name" value="NRF"/>
    <property type="match status" value="1"/>
</dbReference>
<dbReference type="InterPro" id="IPR052728">
    <property type="entry name" value="O2_lipid_transport_reg"/>
</dbReference>
<feature type="non-terminal residue" evidence="3">
    <location>
        <position position="381"/>
    </location>
</feature>
<dbReference type="OrthoDB" id="5870292at2759"/>
<feature type="transmembrane region" description="Helical" evidence="1">
    <location>
        <begin position="239"/>
        <end position="258"/>
    </location>
</feature>
<reference evidence="3 4" key="1">
    <citation type="submission" date="2014-03" db="EMBL/GenBank/DDBJ databases">
        <title>Draft genome of the hookworm Oesophagostomum dentatum.</title>
        <authorList>
            <person name="Mitreva M."/>
        </authorList>
    </citation>
    <scope>NUCLEOTIDE SEQUENCE [LARGE SCALE GENOMIC DNA]</scope>
    <source>
        <strain evidence="3 4">OD-Hann</strain>
    </source>
</reference>
<sequence>MIDSWPRLLSGLTRKGAVFLLGDYDICQNLWSEDVNSSENTTSDEVHYCSAKLEVNLVQTSTAVTTGFCLPTSCSADAVKPLAIRFLDEFVGISEKDGAVISVENAACHGRDEEWTYLRGVLTTIVLSILVLLITATVTDCYMVNRRAVKIEDDVGDGFTFSGSDSTDTFAENDALRRTNYHEVPSLALTYKDMPDLSHSLSRSSVLLDVLYSFSLRNSLNHLSRKTAKEIPCLNGLKVLSILWVILGHSCLFTLPYIDNLNTFLPTLTKSRLFAPLLLNSSLAVDSFLFISGTITAFSLRKRILFRDEYDFSVLRFAHRSLMLYFHRITRLWPSLLVSTLFIRYVYNHLGDGPVWSTKGIFGTTCSFESMWPHLLFFSNW</sequence>
<dbReference type="Proteomes" id="UP000053660">
    <property type="component" value="Unassembled WGS sequence"/>
</dbReference>
<dbReference type="PANTHER" id="PTHR11161:SF68">
    <property type="entry name" value="NOSE RESISTANT-TO-FLUOXETINE PROTEIN N-TERMINAL DOMAIN-CONTAINING PROTEIN"/>
    <property type="match status" value="1"/>
</dbReference>
<keyword evidence="4" id="KW-1185">Reference proteome</keyword>
<dbReference type="PANTHER" id="PTHR11161">
    <property type="entry name" value="O-ACYLTRANSFERASE"/>
    <property type="match status" value="1"/>
</dbReference>
<evidence type="ECO:0000259" key="2">
    <source>
        <dbReference type="SMART" id="SM00703"/>
    </source>
</evidence>
<gene>
    <name evidence="3" type="ORF">OESDEN_20309</name>
</gene>
<dbReference type="GO" id="GO:0016747">
    <property type="term" value="F:acyltransferase activity, transferring groups other than amino-acyl groups"/>
    <property type="evidence" value="ECO:0007669"/>
    <property type="project" value="InterPro"/>
</dbReference>
<proteinExistence type="predicted"/>
<keyword evidence="1" id="KW-0472">Membrane</keyword>
<accession>A0A0B1S804</accession>
<protein>
    <recommendedName>
        <fullName evidence="2">Nose resistant-to-fluoxetine protein N-terminal domain-containing protein</fullName>
    </recommendedName>
</protein>
<dbReference type="AlphaFoldDB" id="A0A0B1S804"/>
<dbReference type="EMBL" id="KN602193">
    <property type="protein sequence ID" value="KHJ80026.1"/>
    <property type="molecule type" value="Genomic_DNA"/>
</dbReference>
<dbReference type="InterPro" id="IPR006621">
    <property type="entry name" value="Nose-resist-to-fluoxetine_N"/>
</dbReference>
<feature type="transmembrane region" description="Helical" evidence="1">
    <location>
        <begin position="121"/>
        <end position="142"/>
    </location>
</feature>
<evidence type="ECO:0000313" key="4">
    <source>
        <dbReference type="Proteomes" id="UP000053660"/>
    </source>
</evidence>
<feature type="domain" description="Nose resistant-to-fluoxetine protein N-terminal" evidence="2">
    <location>
        <begin position="1"/>
        <end position="110"/>
    </location>
</feature>
<dbReference type="SMART" id="SM00703">
    <property type="entry name" value="NRF"/>
    <property type="match status" value="1"/>
</dbReference>
<organism evidence="3 4">
    <name type="scientific">Oesophagostomum dentatum</name>
    <name type="common">Nodular worm</name>
    <dbReference type="NCBI Taxonomy" id="61180"/>
    <lineage>
        <taxon>Eukaryota</taxon>
        <taxon>Metazoa</taxon>
        <taxon>Ecdysozoa</taxon>
        <taxon>Nematoda</taxon>
        <taxon>Chromadorea</taxon>
        <taxon>Rhabditida</taxon>
        <taxon>Rhabditina</taxon>
        <taxon>Rhabditomorpha</taxon>
        <taxon>Strongyloidea</taxon>
        <taxon>Strongylidae</taxon>
        <taxon>Oesophagostomum</taxon>
    </lineage>
</organism>